<dbReference type="AlphaFoldDB" id="A0A9J5YYE5"/>
<gene>
    <name evidence="1" type="ORF">H5410_026918</name>
</gene>
<protein>
    <submittedName>
        <fullName evidence="1">Uncharacterized protein</fullName>
    </submittedName>
</protein>
<dbReference type="Proteomes" id="UP000824120">
    <property type="component" value="Chromosome 5"/>
</dbReference>
<organism evidence="1 2">
    <name type="scientific">Solanum commersonii</name>
    <name type="common">Commerson's wild potato</name>
    <name type="synonym">Commerson's nightshade</name>
    <dbReference type="NCBI Taxonomy" id="4109"/>
    <lineage>
        <taxon>Eukaryota</taxon>
        <taxon>Viridiplantae</taxon>
        <taxon>Streptophyta</taxon>
        <taxon>Embryophyta</taxon>
        <taxon>Tracheophyta</taxon>
        <taxon>Spermatophyta</taxon>
        <taxon>Magnoliopsida</taxon>
        <taxon>eudicotyledons</taxon>
        <taxon>Gunneridae</taxon>
        <taxon>Pentapetalae</taxon>
        <taxon>asterids</taxon>
        <taxon>lamiids</taxon>
        <taxon>Solanales</taxon>
        <taxon>Solanaceae</taxon>
        <taxon>Solanoideae</taxon>
        <taxon>Solaneae</taxon>
        <taxon>Solanum</taxon>
    </lineage>
</organism>
<proteinExistence type="predicted"/>
<keyword evidence="2" id="KW-1185">Reference proteome</keyword>
<evidence type="ECO:0000313" key="2">
    <source>
        <dbReference type="Proteomes" id="UP000824120"/>
    </source>
</evidence>
<sequence>MHHAQLIIKCAIVEEDALSVFVVKAAITKEDHEVWFVFINATIAKILHHFVVHHKSVKQSDVSHGANCTKLLIGIKKIVAYALALVMMNMNQVIRHWILHQGRDVLVRLHRSVKKKKTDLIASFKNQFPRIQKGFDFEFRICRSPLSLVSRTSNES</sequence>
<reference evidence="1 2" key="1">
    <citation type="submission" date="2020-09" db="EMBL/GenBank/DDBJ databases">
        <title>De no assembly of potato wild relative species, Solanum commersonii.</title>
        <authorList>
            <person name="Cho K."/>
        </authorList>
    </citation>
    <scope>NUCLEOTIDE SEQUENCE [LARGE SCALE GENOMIC DNA]</scope>
    <source>
        <strain evidence="1">LZ3.2</strain>
        <tissue evidence="1">Leaf</tissue>
    </source>
</reference>
<dbReference type="EMBL" id="JACXVP010000005">
    <property type="protein sequence ID" value="KAG5605426.1"/>
    <property type="molecule type" value="Genomic_DNA"/>
</dbReference>
<comment type="caution">
    <text evidence="1">The sequence shown here is derived from an EMBL/GenBank/DDBJ whole genome shotgun (WGS) entry which is preliminary data.</text>
</comment>
<name>A0A9J5YYE5_SOLCO</name>
<evidence type="ECO:0000313" key="1">
    <source>
        <dbReference type="EMBL" id="KAG5605426.1"/>
    </source>
</evidence>
<accession>A0A9J5YYE5</accession>